<dbReference type="InterPro" id="IPR036388">
    <property type="entry name" value="WH-like_DNA-bd_sf"/>
</dbReference>
<dbReference type="Gene3D" id="1.10.10.10">
    <property type="entry name" value="Winged helix-like DNA-binding domain superfamily/Winged helix DNA-binding domain"/>
    <property type="match status" value="1"/>
</dbReference>
<protein>
    <recommendedName>
        <fullName evidence="3">Sigma-70, region 4</fullName>
    </recommendedName>
</protein>
<organism evidence="1 2">
    <name type="scientific">Marinilactibacillus piezotolerans</name>
    <dbReference type="NCBI Taxonomy" id="258723"/>
    <lineage>
        <taxon>Bacteria</taxon>
        <taxon>Bacillati</taxon>
        <taxon>Bacillota</taxon>
        <taxon>Bacilli</taxon>
        <taxon>Lactobacillales</taxon>
        <taxon>Carnobacteriaceae</taxon>
        <taxon>Marinilactibacillus</taxon>
    </lineage>
</organism>
<accession>A0A1I4BEP6</accession>
<proteinExistence type="predicted"/>
<sequence>MKLEILLRDNKWKIIRHYLLINNVTHLDSLSLDMINELYFVPGVSYNLIDELKYMLANNSFSNNLPNKQCAKTPRDLLNKGLEEDEHENNIATDEYLSETSNEQLTQKKQKSKYWFSNLPWETIVKDLKIKNSFKEIIYSRGIYTVNELISVLPVYLKENEKGVRAVTVSEYNGFFENRIKQLIKYDSLSNAQNEGVINELTWENYYSKIDRSSIASNLPNSLINLNLLDFLEMENLEYDSRISRRLQEETLYSFLNKDDYKYRGISSSHLGKFLTCFFKYLYEFISKNTNTEGRIQLEFEGRFPFYKKSLKISHLKKLLRNTEFDKLFSVAKKYSINTLNEFIGKKIEGDDYYYIYPIVKKLEIDYLDNINKLISTYSNERYNIVLKRSLGATLDEIGNSVGLTRERVRQIINKFSSKALMDIEYLAKIIEADRGYFMKEDWLFFQIPDEHMSILELVINEKSKEYEYLWYTGQYISKDSISNNWQDKLNSIVEKKSTIFGDIHELYERIVVEIHSLNIYFLNEENFSNYLDSQLKYKILHGSYIKPGVNTGEILAIIIEKNFSFDIKLDSNDDNEDLKILREIMRKQFPEIKIPDNNRNLTAVITRNPQMVLSDRGRYVNASRVYFPKFLQELIYSWILEKNSTLTYKEVFEHFKGQLIFESNINNSSFLHGALQYYYEDEFDFRRDTFVPMGKEHVSTGKRLHKLIDEQNILSLEDIQQKIPGIKDYQIFAIVERSEDLFNRGNNEITSIKFVNFNREKDKELLYLLQKELEENLGFTSAKAIFERMQDSNIINNEDILNEAGIFQYLKLKFKDKFNFRYPYILTESIIPHTEIITFSKVIHYFFVEGQDIIDRSKIEKFSKKYGLSNLSIYQFFQENSEKLIRISKEKYILKDNSDILSEDLNNIDNYLADTIDNFLPLVDFRNYNDLPNIEYEWNEFLLEDLIAKFGKRIRLIDRKTNYSHFISSIAVPLNSNFKNYEDLVISVMKSNNKKSLNTREMLKLLQTSGLTSVAIPVELSNGEQLWFNPRSDLYQLR</sequence>
<dbReference type="OrthoDB" id="2334835at2"/>
<dbReference type="AlphaFoldDB" id="A0A1I4BEP6"/>
<dbReference type="EMBL" id="FOSJ01000070">
    <property type="protein sequence ID" value="SFK67322.1"/>
    <property type="molecule type" value="Genomic_DNA"/>
</dbReference>
<evidence type="ECO:0008006" key="3">
    <source>
        <dbReference type="Google" id="ProtNLM"/>
    </source>
</evidence>
<reference evidence="2" key="1">
    <citation type="submission" date="2016-10" db="EMBL/GenBank/DDBJ databases">
        <authorList>
            <person name="Varghese N."/>
            <person name="Submissions S."/>
        </authorList>
    </citation>
    <scope>NUCLEOTIDE SEQUENCE [LARGE SCALE GENOMIC DNA]</scope>
    <source>
        <strain evidence="2">DSM 16108</strain>
    </source>
</reference>
<keyword evidence="2" id="KW-1185">Reference proteome</keyword>
<dbReference type="RefSeq" id="WP_091898639.1">
    <property type="nucleotide sequence ID" value="NZ_FOSJ01000070.1"/>
</dbReference>
<dbReference type="Proteomes" id="UP000199589">
    <property type="component" value="Unassembled WGS sequence"/>
</dbReference>
<evidence type="ECO:0000313" key="2">
    <source>
        <dbReference type="Proteomes" id="UP000199589"/>
    </source>
</evidence>
<gene>
    <name evidence="1" type="ORF">SAMN04488569_10706</name>
</gene>
<evidence type="ECO:0000313" key="1">
    <source>
        <dbReference type="EMBL" id="SFK67322.1"/>
    </source>
</evidence>
<name>A0A1I4BEP6_9LACT</name>